<evidence type="ECO:0000313" key="2">
    <source>
        <dbReference type="Proteomes" id="UP000006461"/>
    </source>
</evidence>
<dbReference type="STRING" id="477641.MODMU_5331"/>
<name>I4F4Z2_MODI5</name>
<dbReference type="Proteomes" id="UP000006461">
    <property type="component" value="Chromosome"/>
</dbReference>
<proteinExistence type="predicted"/>
<accession>I4F4Z2</accession>
<organism evidence="1 2">
    <name type="scientific">Modestobacter italicus (strain DSM 44449 / CECT 9708 / BC 501)</name>
    <dbReference type="NCBI Taxonomy" id="2732864"/>
    <lineage>
        <taxon>Bacteria</taxon>
        <taxon>Bacillati</taxon>
        <taxon>Actinomycetota</taxon>
        <taxon>Actinomycetes</taxon>
        <taxon>Geodermatophilales</taxon>
        <taxon>Geodermatophilaceae</taxon>
        <taxon>Modestobacter</taxon>
    </lineage>
</organism>
<keyword evidence="2" id="KW-1185">Reference proteome</keyword>
<evidence type="ECO:0000313" key="1">
    <source>
        <dbReference type="EMBL" id="CCH90705.1"/>
    </source>
</evidence>
<dbReference type="HOGENOM" id="CLU_1592715_0_0_11"/>
<protein>
    <submittedName>
        <fullName evidence="1">Uncharacterized protein</fullName>
    </submittedName>
</protein>
<sequence length="167" mass="17509">MSDEELRRLVGWTVEDAPPEVRAGQAFGALLKGVSAVVTLGADAATGARRPTWAVPADPAAYLDLGVVRLHWPAGAAGEQVQASRETVWATSGRAERPPRRLPVETWQVRAAVPGSGSRRPRHAAAPWRLDVTDGAGTGQLTGAWLALAWIGRLAGWPEPTGTGPGA</sequence>
<dbReference type="KEGG" id="mmar:MODMU_5331"/>
<reference evidence="1 2" key="1">
    <citation type="journal article" date="2012" name="J. Bacteriol.">
        <title>Genome Sequence of Radiation-Resistant Modestobacter marinus Strain BC501, a Representative Actinobacterium That Thrives on Calcareous Stone Surfaces.</title>
        <authorList>
            <person name="Normand P."/>
            <person name="Gury J."/>
            <person name="Pujic P."/>
            <person name="Chouaia B."/>
            <person name="Crotti E."/>
            <person name="Brusetti L."/>
            <person name="Daffonchio D."/>
            <person name="Vacherie B."/>
            <person name="Barbe V."/>
            <person name="Medigue C."/>
            <person name="Calteau A."/>
            <person name="Ghodhbane-Gtari F."/>
            <person name="Essoussi I."/>
            <person name="Nouioui I."/>
            <person name="Abbassi-Ghozzi I."/>
            <person name="Gtari M."/>
        </authorList>
    </citation>
    <scope>NUCLEOTIDE SEQUENCE [LARGE SCALE GENOMIC DNA]</scope>
    <source>
        <strain evidence="2">BC 501</strain>
    </source>
</reference>
<dbReference type="OMA" id="RETVWAT"/>
<dbReference type="EMBL" id="FO203431">
    <property type="protein sequence ID" value="CCH90705.1"/>
    <property type="molecule type" value="Genomic_DNA"/>
</dbReference>
<dbReference type="AlphaFoldDB" id="I4F4Z2"/>
<gene>
    <name evidence="1" type="ordered locus">MODMU_5331</name>
</gene>